<evidence type="ECO:0000313" key="2">
    <source>
        <dbReference type="Proteomes" id="UP000320913"/>
    </source>
</evidence>
<dbReference type="Proteomes" id="UP000320913">
    <property type="component" value="Unassembled WGS sequence"/>
</dbReference>
<protein>
    <submittedName>
        <fullName evidence="1">Uncharacterized protein</fullName>
    </submittedName>
</protein>
<reference evidence="1 2" key="1">
    <citation type="journal article" date="2019" name="Nat. Microbiol.">
        <title>Mediterranean grassland soil C-N compound turnover is dependent on rainfall and depth, and is mediated by genomically divergent microorganisms.</title>
        <authorList>
            <person name="Diamond S."/>
            <person name="Andeer P.F."/>
            <person name="Li Z."/>
            <person name="Crits-Christoph A."/>
            <person name="Burstein D."/>
            <person name="Anantharaman K."/>
            <person name="Lane K.R."/>
            <person name="Thomas B.C."/>
            <person name="Pan C."/>
            <person name="Northen T.R."/>
            <person name="Banfield J.F."/>
        </authorList>
    </citation>
    <scope>NUCLEOTIDE SEQUENCE [LARGE SCALE GENOMIC DNA]</scope>
    <source>
        <strain evidence="1">WS_5</strain>
    </source>
</reference>
<sequence>MTRMILLVLGLSLAIGIASIAFGTAVPTSPGAGSPYYSSLSNMAVSTAEACPCNLKLCSGDTICWYTGDIDHPTFCCLNNGHCVTGNCFP</sequence>
<dbReference type="AlphaFoldDB" id="A0A538SYM7"/>
<proteinExistence type="predicted"/>
<name>A0A538SYM7_UNCEI</name>
<organism evidence="1 2">
    <name type="scientific">Eiseniibacteriota bacterium</name>
    <dbReference type="NCBI Taxonomy" id="2212470"/>
    <lineage>
        <taxon>Bacteria</taxon>
        <taxon>Candidatus Eiseniibacteriota</taxon>
    </lineage>
</organism>
<comment type="caution">
    <text evidence="1">The sequence shown here is derived from an EMBL/GenBank/DDBJ whole genome shotgun (WGS) entry which is preliminary data.</text>
</comment>
<dbReference type="EMBL" id="VBOV01000212">
    <property type="protein sequence ID" value="TMQ56465.1"/>
    <property type="molecule type" value="Genomic_DNA"/>
</dbReference>
<gene>
    <name evidence="1" type="ORF">E6K75_08535</name>
</gene>
<evidence type="ECO:0000313" key="1">
    <source>
        <dbReference type="EMBL" id="TMQ56465.1"/>
    </source>
</evidence>
<accession>A0A538SYM7</accession>